<evidence type="ECO:0000256" key="7">
    <source>
        <dbReference type="ARBA" id="ARBA00022741"/>
    </source>
</evidence>
<evidence type="ECO:0000256" key="12">
    <source>
        <dbReference type="ARBA" id="ARBA00023136"/>
    </source>
</evidence>
<dbReference type="SMART" id="SM00387">
    <property type="entry name" value="HATPase_c"/>
    <property type="match status" value="1"/>
</dbReference>
<dbReference type="Pfam" id="PF01590">
    <property type="entry name" value="GAF"/>
    <property type="match status" value="1"/>
</dbReference>
<keyword evidence="6" id="KW-0812">Transmembrane</keyword>
<name>A0A455SZF8_9CHLR</name>
<dbReference type="Gene3D" id="3.30.450.20">
    <property type="entry name" value="PAS domain"/>
    <property type="match status" value="2"/>
</dbReference>
<dbReference type="SMART" id="SM00086">
    <property type="entry name" value="PAC"/>
    <property type="match status" value="2"/>
</dbReference>
<dbReference type="InterPro" id="IPR004358">
    <property type="entry name" value="Sig_transdc_His_kin-like_C"/>
</dbReference>
<evidence type="ECO:0000256" key="10">
    <source>
        <dbReference type="ARBA" id="ARBA00022989"/>
    </source>
</evidence>
<dbReference type="EMBL" id="AP019377">
    <property type="protein sequence ID" value="BBH93843.1"/>
    <property type="molecule type" value="Genomic_DNA"/>
</dbReference>
<keyword evidence="11" id="KW-0902">Two-component regulatory system</keyword>
<evidence type="ECO:0000259" key="15">
    <source>
        <dbReference type="PROSITE" id="PS50112"/>
    </source>
</evidence>
<dbReference type="InterPro" id="IPR001610">
    <property type="entry name" value="PAC"/>
</dbReference>
<dbReference type="Pfam" id="PF00512">
    <property type="entry name" value="HisKA"/>
    <property type="match status" value="1"/>
</dbReference>
<dbReference type="Gene3D" id="3.30.450.40">
    <property type="match status" value="1"/>
</dbReference>
<dbReference type="GO" id="GO:0005524">
    <property type="term" value="F:ATP binding"/>
    <property type="evidence" value="ECO:0007669"/>
    <property type="project" value="UniProtKB-KW"/>
</dbReference>
<dbReference type="EC" id="2.7.13.3" evidence="3"/>
<dbReference type="Pfam" id="PF08448">
    <property type="entry name" value="PAS_4"/>
    <property type="match status" value="1"/>
</dbReference>
<dbReference type="SUPFAM" id="SSF55874">
    <property type="entry name" value="ATPase domain of HSP90 chaperone/DNA topoisomerase II/histidine kinase"/>
    <property type="match status" value="1"/>
</dbReference>
<dbReference type="SMART" id="SM00388">
    <property type="entry name" value="HisKA"/>
    <property type="match status" value="1"/>
</dbReference>
<dbReference type="InterPro" id="IPR036890">
    <property type="entry name" value="HATPase_C_sf"/>
</dbReference>
<dbReference type="InterPro" id="IPR029016">
    <property type="entry name" value="GAF-like_dom_sf"/>
</dbReference>
<evidence type="ECO:0000256" key="8">
    <source>
        <dbReference type="ARBA" id="ARBA00022777"/>
    </source>
</evidence>
<evidence type="ECO:0000256" key="1">
    <source>
        <dbReference type="ARBA" id="ARBA00000085"/>
    </source>
</evidence>
<dbReference type="SUPFAM" id="SSF55781">
    <property type="entry name" value="GAF domain-like"/>
    <property type="match status" value="1"/>
</dbReference>
<reference evidence="17" key="1">
    <citation type="submission" date="2018-12" db="EMBL/GenBank/DDBJ databases">
        <title>Novel natural products biosynthetic potential of the class Ktedonobacteria.</title>
        <authorList>
            <person name="Zheng Y."/>
            <person name="Saitou A."/>
            <person name="Wang C.M."/>
            <person name="Toyoda A."/>
            <person name="Minakuchi Y."/>
            <person name="Sekiguchi Y."/>
            <person name="Ueda K."/>
            <person name="Takano H."/>
            <person name="Sakai Y."/>
            <person name="Yokota A."/>
            <person name="Yabe S."/>
        </authorList>
    </citation>
    <scope>NUCLEOTIDE SEQUENCE</scope>
    <source>
        <strain evidence="17">A3-2</strain>
    </source>
</reference>
<evidence type="ECO:0000256" key="9">
    <source>
        <dbReference type="ARBA" id="ARBA00022840"/>
    </source>
</evidence>
<dbReference type="AlphaFoldDB" id="A0A455SZF8"/>
<keyword evidence="4" id="KW-0597">Phosphoprotein</keyword>
<evidence type="ECO:0000313" key="17">
    <source>
        <dbReference type="EMBL" id="BBH93843.1"/>
    </source>
</evidence>
<feature type="domain" description="Histidine kinase" evidence="14">
    <location>
        <begin position="523"/>
        <end position="759"/>
    </location>
</feature>
<feature type="domain" description="PAS" evidence="15">
    <location>
        <begin position="166"/>
        <end position="202"/>
    </location>
</feature>
<dbReference type="InterPro" id="IPR003594">
    <property type="entry name" value="HATPase_dom"/>
</dbReference>
<gene>
    <name evidence="17" type="ORF">KTA_20420</name>
</gene>
<dbReference type="GO" id="GO:0016020">
    <property type="term" value="C:membrane"/>
    <property type="evidence" value="ECO:0007669"/>
    <property type="project" value="UniProtKB-SubCell"/>
</dbReference>
<dbReference type="GO" id="GO:0000156">
    <property type="term" value="F:phosphorelay response regulator activity"/>
    <property type="evidence" value="ECO:0007669"/>
    <property type="project" value="TreeGrafter"/>
</dbReference>
<evidence type="ECO:0000259" key="14">
    <source>
        <dbReference type="PROSITE" id="PS50109"/>
    </source>
</evidence>
<evidence type="ECO:0000259" key="16">
    <source>
        <dbReference type="PROSITE" id="PS50113"/>
    </source>
</evidence>
<feature type="compositionally biased region" description="Pro residues" evidence="13">
    <location>
        <begin position="1"/>
        <end position="21"/>
    </location>
</feature>
<dbReference type="Pfam" id="PF02518">
    <property type="entry name" value="HATPase_c"/>
    <property type="match status" value="1"/>
</dbReference>
<dbReference type="SUPFAM" id="SSF55785">
    <property type="entry name" value="PYP-like sensor domain (PAS domain)"/>
    <property type="match status" value="2"/>
</dbReference>
<feature type="region of interest" description="Disordered" evidence="13">
    <location>
        <begin position="1"/>
        <end position="23"/>
    </location>
</feature>
<keyword evidence="8" id="KW-0418">Kinase</keyword>
<dbReference type="InterPro" id="IPR000700">
    <property type="entry name" value="PAS-assoc_C"/>
</dbReference>
<dbReference type="InterPro" id="IPR005467">
    <property type="entry name" value="His_kinase_dom"/>
</dbReference>
<evidence type="ECO:0000256" key="3">
    <source>
        <dbReference type="ARBA" id="ARBA00012438"/>
    </source>
</evidence>
<feature type="domain" description="PAS" evidence="15">
    <location>
        <begin position="33"/>
        <end position="103"/>
    </location>
</feature>
<keyword evidence="5" id="KW-0808">Transferase</keyword>
<dbReference type="InterPro" id="IPR050351">
    <property type="entry name" value="BphY/WalK/GraS-like"/>
</dbReference>
<dbReference type="GO" id="GO:0030295">
    <property type="term" value="F:protein kinase activator activity"/>
    <property type="evidence" value="ECO:0007669"/>
    <property type="project" value="TreeGrafter"/>
</dbReference>
<comment type="subcellular location">
    <subcellularLocation>
        <location evidence="2">Membrane</location>
        <topology evidence="2">Multi-pass membrane protein</topology>
    </subcellularLocation>
</comment>
<dbReference type="FunFam" id="3.30.450.20:FF:000099">
    <property type="entry name" value="Sensory box sensor histidine kinase"/>
    <property type="match status" value="1"/>
</dbReference>
<keyword evidence="7" id="KW-0547">Nucleotide-binding</keyword>
<dbReference type="GO" id="GO:0000155">
    <property type="term" value="F:phosphorelay sensor kinase activity"/>
    <property type="evidence" value="ECO:0007669"/>
    <property type="project" value="InterPro"/>
</dbReference>
<dbReference type="SUPFAM" id="SSF47384">
    <property type="entry name" value="Homodimeric domain of signal transducing histidine kinase"/>
    <property type="match status" value="1"/>
</dbReference>
<protein>
    <recommendedName>
        <fullName evidence="3">histidine kinase</fullName>
        <ecNumber evidence="3">2.7.13.3</ecNumber>
    </recommendedName>
</protein>
<dbReference type="CDD" id="cd00130">
    <property type="entry name" value="PAS"/>
    <property type="match status" value="2"/>
</dbReference>
<evidence type="ECO:0000256" key="5">
    <source>
        <dbReference type="ARBA" id="ARBA00022679"/>
    </source>
</evidence>
<sequence length="767" mass="85132">MSTFPELPPAPSGESLPPPPDGLAGIEERLRRSEERYRSLVTATAQIVWVASAQGLVEEDSPSWRAYTGQSFEEMRGLGWLEAVHPDDRPGTLHVWSEALASGGFYEIEYRIRRYDGVYRTFWVRGVPVREADGSIREWIGTCTDITDRKRLEDELVQTAYEATLRANQLEATFEAMTDAVFIFDSEGRILSVNAAARRFLSRVAPLIEREMTVDDYLAQLDLRDATGQPLAREQWPSRRLLQGEVLADAPFSDLILHMPNGCERRISVSGSPVRDDRGCVIGAVAIARDVTERYLLERRTHEALEALLALAEALVEIPRDLDGSQPQMTSALSAEPGAPCGQQQHEITHHLARLICQVLNCYQVVILRLTPENETLQLLASAGAGHDEPDGCWQRWLPVEHTAEPQLTCCFPPEAVAALRADRLLGQRGTDSGTAPIQAGERYAAVIAPMLIDQQLIGLIRIQHAERAHEYSTEEIALIKAVARLAALVTEHERLLHERAEARANELALRESNRRMDEFLSIASHELRTPLTTIKGNVQLARRHLQRLSLTEEQQAKLAVVQELLDRTDRQTGLLTRLVRDLLESSRAQADRLVLQRRPENLVVIVRQTVNDLQSTAAQRRIRLTVAGQEVAEGGEPPAIMVLADAESIGLVVTNYLTNALKYSPRESPIEVSIEREGRQARVSVRDQGPGLPPAEQQRIWERFYRVPGIQAHGSASPGLGLGLHICKTIVERHEGAVGVSSQPGAGSTFWFTLPLLMDAGADSGR</sequence>
<dbReference type="FunFam" id="3.30.565.10:FF:000006">
    <property type="entry name" value="Sensor histidine kinase WalK"/>
    <property type="match status" value="1"/>
</dbReference>
<dbReference type="PANTHER" id="PTHR42878:SF7">
    <property type="entry name" value="SENSOR HISTIDINE KINASE GLRK"/>
    <property type="match status" value="1"/>
</dbReference>
<dbReference type="InterPro" id="IPR013656">
    <property type="entry name" value="PAS_4"/>
</dbReference>
<proteinExistence type="predicted"/>
<dbReference type="GO" id="GO:0007234">
    <property type="term" value="P:osmosensory signaling via phosphorelay pathway"/>
    <property type="evidence" value="ECO:0007669"/>
    <property type="project" value="TreeGrafter"/>
</dbReference>
<organism evidence="17">
    <name type="scientific">Thermogemmatispora argillosa</name>
    <dbReference type="NCBI Taxonomy" id="2045280"/>
    <lineage>
        <taxon>Bacteria</taxon>
        <taxon>Bacillati</taxon>
        <taxon>Chloroflexota</taxon>
        <taxon>Ktedonobacteria</taxon>
        <taxon>Thermogemmatisporales</taxon>
        <taxon>Thermogemmatisporaceae</taxon>
        <taxon>Thermogemmatispora</taxon>
    </lineage>
</organism>
<evidence type="ECO:0000256" key="11">
    <source>
        <dbReference type="ARBA" id="ARBA00023012"/>
    </source>
</evidence>
<dbReference type="InterPro" id="IPR003018">
    <property type="entry name" value="GAF"/>
</dbReference>
<dbReference type="InterPro" id="IPR013655">
    <property type="entry name" value="PAS_fold_3"/>
</dbReference>
<keyword evidence="12" id="KW-0472">Membrane</keyword>
<dbReference type="Pfam" id="PF08447">
    <property type="entry name" value="PAS_3"/>
    <property type="match status" value="1"/>
</dbReference>
<dbReference type="InterPro" id="IPR003661">
    <property type="entry name" value="HisK_dim/P_dom"/>
</dbReference>
<dbReference type="PROSITE" id="PS50109">
    <property type="entry name" value="HIS_KIN"/>
    <property type="match status" value="1"/>
</dbReference>
<dbReference type="PRINTS" id="PR00344">
    <property type="entry name" value="BCTRLSENSOR"/>
</dbReference>
<dbReference type="InterPro" id="IPR035965">
    <property type="entry name" value="PAS-like_dom_sf"/>
</dbReference>
<keyword evidence="10" id="KW-1133">Transmembrane helix</keyword>
<dbReference type="InterPro" id="IPR036097">
    <property type="entry name" value="HisK_dim/P_sf"/>
</dbReference>
<dbReference type="Gene3D" id="1.10.287.130">
    <property type="match status" value="1"/>
</dbReference>
<keyword evidence="9" id="KW-0067">ATP-binding</keyword>
<comment type="catalytic activity">
    <reaction evidence="1">
        <text>ATP + protein L-histidine = ADP + protein N-phospho-L-histidine.</text>
        <dbReference type="EC" id="2.7.13.3"/>
    </reaction>
</comment>
<dbReference type="PROSITE" id="PS50112">
    <property type="entry name" value="PAS"/>
    <property type="match status" value="2"/>
</dbReference>
<evidence type="ECO:0000256" key="2">
    <source>
        <dbReference type="ARBA" id="ARBA00004141"/>
    </source>
</evidence>
<evidence type="ECO:0000256" key="13">
    <source>
        <dbReference type="SAM" id="MobiDB-lite"/>
    </source>
</evidence>
<dbReference type="CDD" id="cd00082">
    <property type="entry name" value="HisKA"/>
    <property type="match status" value="1"/>
</dbReference>
<feature type="domain" description="PAC" evidence="16">
    <location>
        <begin position="250"/>
        <end position="303"/>
    </location>
</feature>
<dbReference type="PROSITE" id="PS50113">
    <property type="entry name" value="PAC"/>
    <property type="match status" value="2"/>
</dbReference>
<dbReference type="CDD" id="cd00075">
    <property type="entry name" value="HATPase"/>
    <property type="match status" value="1"/>
</dbReference>
<dbReference type="InterPro" id="IPR000014">
    <property type="entry name" value="PAS"/>
</dbReference>
<evidence type="ECO:0000256" key="4">
    <source>
        <dbReference type="ARBA" id="ARBA00022553"/>
    </source>
</evidence>
<accession>A0A455SZF8</accession>
<dbReference type="Gene3D" id="3.30.565.10">
    <property type="entry name" value="Histidine kinase-like ATPase, C-terminal domain"/>
    <property type="match status" value="1"/>
</dbReference>
<dbReference type="PANTHER" id="PTHR42878">
    <property type="entry name" value="TWO-COMPONENT HISTIDINE KINASE"/>
    <property type="match status" value="1"/>
</dbReference>
<dbReference type="NCBIfam" id="TIGR00229">
    <property type="entry name" value="sensory_box"/>
    <property type="match status" value="1"/>
</dbReference>
<evidence type="ECO:0000256" key="6">
    <source>
        <dbReference type="ARBA" id="ARBA00022692"/>
    </source>
</evidence>
<dbReference type="SMART" id="SM00091">
    <property type="entry name" value="PAS"/>
    <property type="match status" value="2"/>
</dbReference>
<feature type="domain" description="PAC" evidence="16">
    <location>
        <begin position="106"/>
        <end position="158"/>
    </location>
</feature>